<keyword evidence="7" id="KW-1185">Reference proteome</keyword>
<feature type="binding site" evidence="2">
    <location>
        <position position="64"/>
    </location>
    <ligand>
        <name>Fe cation</name>
        <dbReference type="ChEBI" id="CHEBI:24875"/>
    </ligand>
</feature>
<dbReference type="EMBL" id="CP043506">
    <property type="protein sequence ID" value="QEO18534.1"/>
    <property type="molecule type" value="Genomic_DNA"/>
</dbReference>
<organism evidence="6 7">
    <name type="scientific">Acetobacter vaccinii</name>
    <dbReference type="NCBI Taxonomy" id="2592655"/>
    <lineage>
        <taxon>Bacteria</taxon>
        <taxon>Pseudomonadati</taxon>
        <taxon>Pseudomonadota</taxon>
        <taxon>Alphaproteobacteria</taxon>
        <taxon>Acetobacterales</taxon>
        <taxon>Acetobacteraceae</taxon>
        <taxon>Acetobacter</taxon>
    </lineage>
</organism>
<dbReference type="InterPro" id="IPR014710">
    <property type="entry name" value="RmlC-like_jellyroll"/>
</dbReference>
<dbReference type="CDD" id="cd02247">
    <property type="entry name" value="cupin_pirin_C"/>
    <property type="match status" value="1"/>
</dbReference>
<feature type="binding site" evidence="2">
    <location>
        <position position="106"/>
    </location>
    <ligand>
        <name>Fe cation</name>
        <dbReference type="ChEBI" id="CHEBI:24875"/>
    </ligand>
</feature>
<protein>
    <submittedName>
        <fullName evidence="6">Pirin family protein</fullName>
    </submittedName>
</protein>
<dbReference type="KEGG" id="acek:FLP30_03605"/>
<name>A0A5C1YQA2_9PROT</name>
<feature type="domain" description="Pirin N-terminal" evidence="4">
    <location>
        <begin position="23"/>
        <end position="128"/>
    </location>
</feature>
<dbReference type="InterPro" id="IPR003829">
    <property type="entry name" value="Pirin_N_dom"/>
</dbReference>
<dbReference type="OrthoDB" id="9780903at2"/>
<evidence type="ECO:0000313" key="6">
    <source>
        <dbReference type="EMBL" id="QEO18534.1"/>
    </source>
</evidence>
<gene>
    <name evidence="6" type="ORF">FLP30_03605</name>
</gene>
<feature type="domain" description="Pirin C-terminal" evidence="5">
    <location>
        <begin position="183"/>
        <end position="284"/>
    </location>
</feature>
<dbReference type="CDD" id="cd02909">
    <property type="entry name" value="cupin_pirin_N"/>
    <property type="match status" value="1"/>
</dbReference>
<keyword evidence="2" id="KW-0408">Iron</keyword>
<dbReference type="PIRSF" id="PIRSF006232">
    <property type="entry name" value="Pirin"/>
    <property type="match status" value="1"/>
</dbReference>
<accession>A0A5C1YQA2</accession>
<comment type="cofactor">
    <cofactor evidence="2">
        <name>Fe cation</name>
        <dbReference type="ChEBI" id="CHEBI:24875"/>
    </cofactor>
    <text evidence="2">Binds 1 Fe cation per subunit.</text>
</comment>
<dbReference type="InterPro" id="IPR012093">
    <property type="entry name" value="Pirin"/>
</dbReference>
<evidence type="ECO:0000256" key="3">
    <source>
        <dbReference type="RuleBase" id="RU003457"/>
    </source>
</evidence>
<reference evidence="6 7" key="1">
    <citation type="submission" date="2019-09" db="EMBL/GenBank/DDBJ databases">
        <title>Genome sequencing of strain KACC 21233.</title>
        <authorList>
            <person name="Heo J."/>
            <person name="Kim S.-J."/>
            <person name="Kim J.-S."/>
            <person name="Hong S.-B."/>
            <person name="Kwon S.-W."/>
        </authorList>
    </citation>
    <scope>NUCLEOTIDE SEQUENCE [LARGE SCALE GENOMIC DNA]</scope>
    <source>
        <strain evidence="6 7">KACC 21233</strain>
    </source>
</reference>
<evidence type="ECO:0000256" key="2">
    <source>
        <dbReference type="PIRSR" id="PIRSR006232-1"/>
    </source>
</evidence>
<comment type="similarity">
    <text evidence="1 3">Belongs to the pirin family.</text>
</comment>
<evidence type="ECO:0000259" key="5">
    <source>
        <dbReference type="Pfam" id="PF05726"/>
    </source>
</evidence>
<dbReference type="RefSeq" id="WP_149280194.1">
    <property type="nucleotide sequence ID" value="NZ_CP043506.1"/>
</dbReference>
<proteinExistence type="inferred from homology"/>
<dbReference type="Proteomes" id="UP000324536">
    <property type="component" value="Chromosome"/>
</dbReference>
<feature type="binding site" evidence="2">
    <location>
        <position position="108"/>
    </location>
    <ligand>
        <name>Fe cation</name>
        <dbReference type="ChEBI" id="CHEBI:24875"/>
    </ligand>
</feature>
<dbReference type="PANTHER" id="PTHR43594">
    <property type="entry name" value="QUERCETIN 2,3-DIOXYGENASE"/>
    <property type="match status" value="1"/>
</dbReference>
<dbReference type="Gene3D" id="2.60.120.10">
    <property type="entry name" value="Jelly Rolls"/>
    <property type="match status" value="2"/>
</dbReference>
<dbReference type="AlphaFoldDB" id="A0A5C1YQA2"/>
<keyword evidence="2" id="KW-0479">Metal-binding</keyword>
<dbReference type="Pfam" id="PF05726">
    <property type="entry name" value="Pirin_C"/>
    <property type="match status" value="1"/>
</dbReference>
<evidence type="ECO:0000313" key="7">
    <source>
        <dbReference type="Proteomes" id="UP000324536"/>
    </source>
</evidence>
<dbReference type="InterPro" id="IPR053186">
    <property type="entry name" value="QDO-related"/>
</dbReference>
<dbReference type="SUPFAM" id="SSF51182">
    <property type="entry name" value="RmlC-like cupins"/>
    <property type="match status" value="1"/>
</dbReference>
<dbReference type="PANTHER" id="PTHR43594:SF1">
    <property type="entry name" value="QUERCETIN 2,3-DIOXYGENASE PA2418-RELATED"/>
    <property type="match status" value="1"/>
</dbReference>
<evidence type="ECO:0000256" key="1">
    <source>
        <dbReference type="ARBA" id="ARBA00008416"/>
    </source>
</evidence>
<dbReference type="GO" id="GO:0046872">
    <property type="term" value="F:metal ion binding"/>
    <property type="evidence" value="ECO:0007669"/>
    <property type="project" value="UniProtKB-KW"/>
</dbReference>
<sequence>MQKKILGQYTNSRGHWVGDGFPVRSLFSYTTLGERLSPFLLFDYTGPYTFTPTDSKRGVGQHPHRGFETVTLVYEGEVEHRDSSGGGGVIGPGDVQWMTAGRGILHEEYHSPAFARSGGPFRVVQLWVNLPAKDKATPAAYQSILAADIPNVALPQGAGTVRVIAGDYDGTRGPAHTFSPINVWDVRLKAGTELTLPVPEGHGAAVVVLDGQLLLEGDVTLGDAELAVLDRAGAQVSLRAGQDTSFLVLSGQPLDEPIVGHGPFVMNTQEEINQAVEDFNSGRFLSASA</sequence>
<dbReference type="Pfam" id="PF02678">
    <property type="entry name" value="Pirin"/>
    <property type="match status" value="1"/>
</dbReference>
<evidence type="ECO:0000259" key="4">
    <source>
        <dbReference type="Pfam" id="PF02678"/>
    </source>
</evidence>
<dbReference type="InterPro" id="IPR008778">
    <property type="entry name" value="Pirin_C_dom"/>
</dbReference>
<feature type="binding site" evidence="2">
    <location>
        <position position="62"/>
    </location>
    <ligand>
        <name>Fe cation</name>
        <dbReference type="ChEBI" id="CHEBI:24875"/>
    </ligand>
</feature>
<dbReference type="InterPro" id="IPR011051">
    <property type="entry name" value="RmlC_Cupin_sf"/>
</dbReference>